<reference evidence="1" key="1">
    <citation type="submission" date="2023-03" db="EMBL/GenBank/DDBJ databases">
        <title>Massive genome expansion in bonnet fungi (Mycena s.s.) driven by repeated elements and novel gene families across ecological guilds.</title>
        <authorList>
            <consortium name="Lawrence Berkeley National Laboratory"/>
            <person name="Harder C.B."/>
            <person name="Miyauchi S."/>
            <person name="Viragh M."/>
            <person name="Kuo A."/>
            <person name="Thoen E."/>
            <person name="Andreopoulos B."/>
            <person name="Lu D."/>
            <person name="Skrede I."/>
            <person name="Drula E."/>
            <person name="Henrissat B."/>
            <person name="Morin E."/>
            <person name="Kohler A."/>
            <person name="Barry K."/>
            <person name="LaButti K."/>
            <person name="Morin E."/>
            <person name="Salamov A."/>
            <person name="Lipzen A."/>
            <person name="Mereny Z."/>
            <person name="Hegedus B."/>
            <person name="Baldrian P."/>
            <person name="Stursova M."/>
            <person name="Weitz H."/>
            <person name="Taylor A."/>
            <person name="Grigoriev I.V."/>
            <person name="Nagy L.G."/>
            <person name="Martin F."/>
            <person name="Kauserud H."/>
        </authorList>
    </citation>
    <scope>NUCLEOTIDE SEQUENCE</scope>
    <source>
        <strain evidence="1">CBHHK002</strain>
    </source>
</reference>
<dbReference type="Proteomes" id="UP001218218">
    <property type="component" value="Unassembled WGS sequence"/>
</dbReference>
<protein>
    <submittedName>
        <fullName evidence="1">Uncharacterized protein</fullName>
    </submittedName>
</protein>
<dbReference type="AlphaFoldDB" id="A0AAD6Z139"/>
<accession>A0AAD6Z139</accession>
<name>A0AAD6Z139_9AGAR</name>
<gene>
    <name evidence="1" type="ORF">DFH08DRAFT_722234</name>
</gene>
<organism evidence="1 2">
    <name type="scientific">Mycena albidolilacea</name>
    <dbReference type="NCBI Taxonomy" id="1033008"/>
    <lineage>
        <taxon>Eukaryota</taxon>
        <taxon>Fungi</taxon>
        <taxon>Dikarya</taxon>
        <taxon>Basidiomycota</taxon>
        <taxon>Agaricomycotina</taxon>
        <taxon>Agaricomycetes</taxon>
        <taxon>Agaricomycetidae</taxon>
        <taxon>Agaricales</taxon>
        <taxon>Marasmiineae</taxon>
        <taxon>Mycenaceae</taxon>
        <taxon>Mycena</taxon>
    </lineage>
</organism>
<keyword evidence="2" id="KW-1185">Reference proteome</keyword>
<evidence type="ECO:0000313" key="2">
    <source>
        <dbReference type="Proteomes" id="UP001218218"/>
    </source>
</evidence>
<dbReference type="EMBL" id="JARIHO010000107">
    <property type="protein sequence ID" value="KAJ7303099.1"/>
    <property type="molecule type" value="Genomic_DNA"/>
</dbReference>
<evidence type="ECO:0000313" key="1">
    <source>
        <dbReference type="EMBL" id="KAJ7303099.1"/>
    </source>
</evidence>
<sequence length="125" mass="14008">MAEMAAEYHNNVQYADKPDLYAKIMATSLVLDQYEAHLNERQHNLLDNPLDTTDLTVAPKLSKTGSSPGIDGLPYEFYKGLVTEHIIKTADQEESVDILEILEELFRDIEAHGIAPGTEFNAGWM</sequence>
<proteinExistence type="predicted"/>
<comment type="caution">
    <text evidence="1">The sequence shown here is derived from an EMBL/GenBank/DDBJ whole genome shotgun (WGS) entry which is preliminary data.</text>
</comment>